<keyword evidence="8" id="KW-1185">Reference proteome</keyword>
<dbReference type="GO" id="GO:0008270">
    <property type="term" value="F:zinc ion binding"/>
    <property type="evidence" value="ECO:0007669"/>
    <property type="project" value="UniProtKB-KW"/>
</dbReference>
<evidence type="ECO:0000313" key="7">
    <source>
        <dbReference type="EMBL" id="KAJ1686460.1"/>
    </source>
</evidence>
<dbReference type="PANTHER" id="PTHR37393:SF1">
    <property type="entry name" value="AT-RICH INTERACTIVE DOMAIN-CONTAINING PROTEIN 1A-LIKE"/>
    <property type="match status" value="1"/>
</dbReference>
<feature type="compositionally biased region" description="Polar residues" evidence="5">
    <location>
        <begin position="294"/>
        <end position="308"/>
    </location>
</feature>
<evidence type="ECO:0000256" key="2">
    <source>
        <dbReference type="ARBA" id="ARBA00022771"/>
    </source>
</evidence>
<reference evidence="7" key="1">
    <citation type="journal article" date="2022" name="Cell">
        <title>Repeat-based holocentromeres influence genome architecture and karyotype evolution.</title>
        <authorList>
            <person name="Hofstatter P.G."/>
            <person name="Thangavel G."/>
            <person name="Lux T."/>
            <person name="Neumann P."/>
            <person name="Vondrak T."/>
            <person name="Novak P."/>
            <person name="Zhang M."/>
            <person name="Costa L."/>
            <person name="Castellani M."/>
            <person name="Scott A."/>
            <person name="Toegelov H."/>
            <person name="Fuchs J."/>
            <person name="Mata-Sucre Y."/>
            <person name="Dias Y."/>
            <person name="Vanzela A.L.L."/>
            <person name="Huettel B."/>
            <person name="Almeida C.C.S."/>
            <person name="Simkova H."/>
            <person name="Souza G."/>
            <person name="Pedrosa-Harand A."/>
            <person name="Macas J."/>
            <person name="Mayer K.F.X."/>
            <person name="Houben A."/>
            <person name="Marques A."/>
        </authorList>
    </citation>
    <scope>NUCLEOTIDE SEQUENCE</scope>
    <source>
        <strain evidence="7">RhyBre1mFocal</strain>
    </source>
</reference>
<dbReference type="Gene3D" id="3.30.40.10">
    <property type="entry name" value="Zinc/RING finger domain, C3HC4 (zinc finger)"/>
    <property type="match status" value="1"/>
</dbReference>
<feature type="compositionally biased region" description="Pro residues" evidence="5">
    <location>
        <begin position="326"/>
        <end position="350"/>
    </location>
</feature>
<feature type="region of interest" description="Disordered" evidence="5">
    <location>
        <begin position="609"/>
        <end position="630"/>
    </location>
</feature>
<dbReference type="SUPFAM" id="SSF57850">
    <property type="entry name" value="RING/U-box"/>
    <property type="match status" value="1"/>
</dbReference>
<protein>
    <recommendedName>
        <fullName evidence="6">RING-type domain-containing protein</fullName>
    </recommendedName>
</protein>
<dbReference type="AlphaFoldDB" id="A0A9Q0HHR3"/>
<feature type="compositionally biased region" description="Pro residues" evidence="5">
    <location>
        <begin position="249"/>
        <end position="258"/>
    </location>
</feature>
<feature type="domain" description="RING-type" evidence="6">
    <location>
        <begin position="20"/>
        <end position="59"/>
    </location>
</feature>
<feature type="compositionally biased region" description="Low complexity" evidence="5">
    <location>
        <begin position="213"/>
        <end position="226"/>
    </location>
</feature>
<evidence type="ECO:0000256" key="4">
    <source>
        <dbReference type="PROSITE-ProRule" id="PRU00175"/>
    </source>
</evidence>
<feature type="region of interest" description="Disordered" evidence="5">
    <location>
        <begin position="213"/>
        <end position="388"/>
    </location>
</feature>
<feature type="compositionally biased region" description="Low complexity" evidence="5">
    <location>
        <begin position="281"/>
        <end position="293"/>
    </location>
</feature>
<accession>A0A9Q0HHR3</accession>
<dbReference type="PROSITE" id="PS50089">
    <property type="entry name" value="ZF_RING_2"/>
    <property type="match status" value="1"/>
</dbReference>
<comment type="caution">
    <text evidence="7">The sequence shown here is derived from an EMBL/GenBank/DDBJ whole genome shotgun (WGS) entry which is preliminary data.</text>
</comment>
<feature type="region of interest" description="Disordered" evidence="5">
    <location>
        <begin position="545"/>
        <end position="565"/>
    </location>
</feature>
<evidence type="ECO:0000256" key="1">
    <source>
        <dbReference type="ARBA" id="ARBA00022723"/>
    </source>
</evidence>
<sequence>MGFDTECIVNIQSLPGEYFCPVCRTLIYPTEALQTQCTHLYCKPCLAHTVATTQACPYDGYLVTEADSKPLMELNKPLADLIGNVQVHCLYYRSSCQWQGTLSDCIVHCATCAYGNSPVLCNRCGTQIMHRQVQEHAQVCPVLPPQASQPVDPNQPQAAANATQFSGQNAYATPTASAAAIGAPVPASAPGAADQAGVDQWYQQQYYQQYPGYDPYAQYPQQPQHQMASGAVQPPQSQPVHQMLAPVPQNVPPQPPHLQPQQQAQPPQLQQLPQHPPLQPLPAQHLHQQLTPQGQNPTPSSVTGYSSYPQPQHAPAQQPFTHMLPPQQPVAPPPQGPYAPPPYQAPPQGPPHLHGQPLLGVPPVGLHHGTPPPPQFQPSPTGSSKLAFTDETNGKIKELLKEKGSDDKAAGKAGPIPGQSTPPPVTLPYEMYPPYGHSPDMPPHGHGQIRMPHNGSVRPYGEAYMRPSMGTSPQTLPDAFDSKRGWPLSPFEPPLVGTGMVRSNGMHAPLHDEGLNPYTRPPLEGLSRYERPSFPSNQSEFYGRGGPEFGRGPPPFKGPGRQEYGGTPYHKFGADYERSRVPFNYPPPNSRSGARRFGEPAGYSRYGGPGHVPPENFGSTGKGSSIERPRKRRFSTGGWCRICKINCGTVEGLESHSQSKDHKKMAMDMILSIKQQVFGKPNLLVEREVAAGTGGSHDLELDTILQSRLESKILLGRKMRLLKKYRKLLEDSIHSTSVTLQSENCCFGYSVVHGFGIVHFAALTAKLVSFAFLLHDGYETGISVCQLTLKENLSCFNFHKRVYHIKKRCTSESLISHGNHEPSV</sequence>
<organism evidence="7 8">
    <name type="scientific">Rhynchospora breviuscula</name>
    <dbReference type="NCBI Taxonomy" id="2022672"/>
    <lineage>
        <taxon>Eukaryota</taxon>
        <taxon>Viridiplantae</taxon>
        <taxon>Streptophyta</taxon>
        <taxon>Embryophyta</taxon>
        <taxon>Tracheophyta</taxon>
        <taxon>Spermatophyta</taxon>
        <taxon>Magnoliopsida</taxon>
        <taxon>Liliopsida</taxon>
        <taxon>Poales</taxon>
        <taxon>Cyperaceae</taxon>
        <taxon>Cyperoideae</taxon>
        <taxon>Rhynchosporeae</taxon>
        <taxon>Rhynchospora</taxon>
    </lineage>
</organism>
<keyword evidence="3" id="KW-0862">Zinc</keyword>
<dbReference type="PANTHER" id="PTHR37393">
    <property type="entry name" value="AT-RICH INTERACTIVE DOMAIN-CONTAINING PROTEIN 1A-LIKE"/>
    <property type="match status" value="1"/>
</dbReference>
<keyword evidence="1" id="KW-0479">Metal-binding</keyword>
<dbReference type="InterPro" id="IPR001841">
    <property type="entry name" value="Znf_RING"/>
</dbReference>
<dbReference type="Proteomes" id="UP001151287">
    <property type="component" value="Unassembled WGS sequence"/>
</dbReference>
<evidence type="ECO:0000256" key="3">
    <source>
        <dbReference type="ARBA" id="ARBA00022833"/>
    </source>
</evidence>
<evidence type="ECO:0000259" key="6">
    <source>
        <dbReference type="PROSITE" id="PS50089"/>
    </source>
</evidence>
<dbReference type="InterPro" id="IPR013083">
    <property type="entry name" value="Znf_RING/FYVE/PHD"/>
</dbReference>
<feature type="region of interest" description="Disordered" evidence="5">
    <location>
        <begin position="402"/>
        <end position="424"/>
    </location>
</feature>
<dbReference type="PROSITE" id="PS00518">
    <property type="entry name" value="ZF_RING_1"/>
    <property type="match status" value="1"/>
</dbReference>
<feature type="compositionally biased region" description="Low complexity" evidence="5">
    <location>
        <begin position="351"/>
        <end position="369"/>
    </location>
</feature>
<proteinExistence type="predicted"/>
<feature type="compositionally biased region" description="Low complexity" evidence="5">
    <location>
        <begin position="259"/>
        <end position="273"/>
    </location>
</feature>
<keyword evidence="2 4" id="KW-0863">Zinc-finger</keyword>
<gene>
    <name evidence="7" type="ORF">LUZ63_017850</name>
</gene>
<feature type="compositionally biased region" description="Low complexity" evidence="5">
    <location>
        <begin position="309"/>
        <end position="319"/>
    </location>
</feature>
<evidence type="ECO:0000256" key="5">
    <source>
        <dbReference type="SAM" id="MobiDB-lite"/>
    </source>
</evidence>
<evidence type="ECO:0000313" key="8">
    <source>
        <dbReference type="Proteomes" id="UP001151287"/>
    </source>
</evidence>
<dbReference type="OrthoDB" id="9049620at2759"/>
<name>A0A9Q0HHR3_9POAL</name>
<dbReference type="EMBL" id="JAMQYH010000005">
    <property type="protein sequence ID" value="KAJ1686460.1"/>
    <property type="molecule type" value="Genomic_DNA"/>
</dbReference>
<dbReference type="InterPro" id="IPR017907">
    <property type="entry name" value="Znf_RING_CS"/>
</dbReference>